<evidence type="ECO:0000313" key="3">
    <source>
        <dbReference type="EMBL" id="RDD86136.1"/>
    </source>
</evidence>
<dbReference type="GO" id="GO:0003676">
    <property type="term" value="F:nucleic acid binding"/>
    <property type="evidence" value="ECO:0007669"/>
    <property type="project" value="InterPro"/>
</dbReference>
<name>A0A369UZE2_9ACTN</name>
<dbReference type="InterPro" id="IPR002059">
    <property type="entry name" value="CSP_DNA-bd"/>
</dbReference>
<evidence type="ECO:0000313" key="4">
    <source>
        <dbReference type="Proteomes" id="UP000253742"/>
    </source>
</evidence>
<reference evidence="3 4" key="1">
    <citation type="submission" date="2018-07" db="EMBL/GenBank/DDBJ databases">
        <title>Genome guided investigation of antibiotics producing actinomycetales strain isolated from a Macau mangrove ecosystem.</title>
        <authorList>
            <person name="Hu D."/>
        </authorList>
    </citation>
    <scope>NUCLEOTIDE SEQUENCE [LARGE SCALE GENOMIC DNA]</scope>
    <source>
        <strain evidence="3 4">2297</strain>
    </source>
</reference>
<dbReference type="CDD" id="cd04458">
    <property type="entry name" value="CSP_CDS"/>
    <property type="match status" value="1"/>
</dbReference>
<dbReference type="PANTHER" id="PTHR11544">
    <property type="entry name" value="COLD SHOCK DOMAIN CONTAINING PROTEINS"/>
    <property type="match status" value="1"/>
</dbReference>
<feature type="domain" description="CSD" evidence="2">
    <location>
        <begin position="1"/>
        <end position="65"/>
    </location>
</feature>
<dbReference type="STRING" id="146923.Spa2297_28695"/>
<sequence length="145" mass="15670">MAVGRVVRFDGVRGYGFIAPEGGGEDVFLHANDLLIPETSVRTGAWVEFEVEEGDRGLKASSVQLADGAGPAHAAPPLSPAPVRSTMPSFHEAEEPTCDVLRAAEFSHEMTELMLSTAPSLSGEQILRLRQRLVEYGRKHGWVEG</sequence>
<dbReference type="Gene3D" id="2.40.50.140">
    <property type="entry name" value="Nucleic acid-binding proteins"/>
    <property type="match status" value="1"/>
</dbReference>
<dbReference type="InterPro" id="IPR050181">
    <property type="entry name" value="Cold_shock_domain"/>
</dbReference>
<dbReference type="InterPro" id="IPR011129">
    <property type="entry name" value="CSD"/>
</dbReference>
<dbReference type="PROSITE" id="PS51857">
    <property type="entry name" value="CSD_2"/>
    <property type="match status" value="1"/>
</dbReference>
<proteinExistence type="predicted"/>
<evidence type="ECO:0000259" key="2">
    <source>
        <dbReference type="PROSITE" id="PS51857"/>
    </source>
</evidence>
<dbReference type="OrthoDB" id="4382049at2"/>
<dbReference type="AlphaFoldDB" id="A0A369UZE2"/>
<organism evidence="3 4">
    <name type="scientific">Streptomyces parvulus</name>
    <dbReference type="NCBI Taxonomy" id="146923"/>
    <lineage>
        <taxon>Bacteria</taxon>
        <taxon>Bacillati</taxon>
        <taxon>Actinomycetota</taxon>
        <taxon>Actinomycetes</taxon>
        <taxon>Kitasatosporales</taxon>
        <taxon>Streptomycetaceae</taxon>
        <taxon>Streptomyces</taxon>
    </lineage>
</organism>
<dbReference type="Proteomes" id="UP000253742">
    <property type="component" value="Unassembled WGS sequence"/>
</dbReference>
<dbReference type="RefSeq" id="WP_114531365.1">
    <property type="nucleotide sequence ID" value="NZ_JBHYWK010000002.1"/>
</dbReference>
<dbReference type="Pfam" id="PF00313">
    <property type="entry name" value="CSD"/>
    <property type="match status" value="1"/>
</dbReference>
<dbReference type="InterPro" id="IPR012340">
    <property type="entry name" value="NA-bd_OB-fold"/>
</dbReference>
<feature type="region of interest" description="Disordered" evidence="1">
    <location>
        <begin position="67"/>
        <end position="87"/>
    </location>
</feature>
<dbReference type="SUPFAM" id="SSF50249">
    <property type="entry name" value="Nucleic acid-binding proteins"/>
    <property type="match status" value="1"/>
</dbReference>
<evidence type="ECO:0000256" key="1">
    <source>
        <dbReference type="SAM" id="MobiDB-lite"/>
    </source>
</evidence>
<comment type="caution">
    <text evidence="3">The sequence shown here is derived from an EMBL/GenBank/DDBJ whole genome shotgun (WGS) entry which is preliminary data.</text>
</comment>
<accession>A0A369UZE2</accession>
<dbReference type="EMBL" id="QQBH01000020">
    <property type="protein sequence ID" value="RDD86136.1"/>
    <property type="molecule type" value="Genomic_DNA"/>
</dbReference>
<dbReference type="PRINTS" id="PR00050">
    <property type="entry name" value="COLDSHOCK"/>
</dbReference>
<gene>
    <name evidence="3" type="ORF">DVZ84_26740</name>
</gene>
<protein>
    <submittedName>
        <fullName evidence="3">Cold shock domain-containing protein</fullName>
    </submittedName>
</protein>
<dbReference type="SMART" id="SM00357">
    <property type="entry name" value="CSP"/>
    <property type="match status" value="1"/>
</dbReference>